<dbReference type="Gene3D" id="3.55.50.30">
    <property type="match status" value="1"/>
</dbReference>
<dbReference type="AlphaFoldDB" id="A0A3E5EAP4"/>
<evidence type="ECO:0000313" key="7">
    <source>
        <dbReference type="Proteomes" id="UP000286211"/>
    </source>
</evidence>
<proteinExistence type="predicted"/>
<keyword evidence="1" id="KW-0812">Transmembrane</keyword>
<gene>
    <name evidence="5" type="ORF">DW079_05280</name>
    <name evidence="4" type="ORF">DWY11_00820</name>
    <name evidence="3" type="ORF">ONT05_08675</name>
</gene>
<evidence type="ECO:0000259" key="2">
    <source>
        <dbReference type="Pfam" id="PF16344"/>
    </source>
</evidence>
<evidence type="ECO:0000313" key="6">
    <source>
        <dbReference type="Proteomes" id="UP000283872"/>
    </source>
</evidence>
<evidence type="ECO:0000256" key="1">
    <source>
        <dbReference type="SAM" id="Phobius"/>
    </source>
</evidence>
<dbReference type="Proteomes" id="UP000283872">
    <property type="component" value="Unassembled WGS sequence"/>
</dbReference>
<dbReference type="InterPro" id="IPR032508">
    <property type="entry name" value="FecR_C"/>
</dbReference>
<sequence length="240" mass="27574">MKQDSSHTDKWDILLDLLENPTAYSKTQKNEILGDEETLEMYRQIVNVHQALDSQKKDEEINLPSMDEEWEKLKEKKLGNMGIEPKEKRLAKTVALWSPMRKVAAIVAVLVVSGFTFAAIHLAYHSSQDTPSHENKMAMEETENKDSVRLVTTTVQKTSAVNDSVSTKLPLLYEDQELQAILLPITQHFNVQVVYKKESSRHIRLYLQLTEQMSLDEIIELMNHFEKVNIHSEGNTLIVE</sequence>
<evidence type="ECO:0000313" key="5">
    <source>
        <dbReference type="EMBL" id="RHK11168.1"/>
    </source>
</evidence>
<evidence type="ECO:0000313" key="8">
    <source>
        <dbReference type="Proteomes" id="UP001209074"/>
    </source>
</evidence>
<comment type="caution">
    <text evidence="3">The sequence shown here is derived from an EMBL/GenBank/DDBJ whole genome shotgun (WGS) entry which is preliminary data.</text>
</comment>
<feature type="domain" description="Protein FecR C-terminal" evidence="2">
    <location>
        <begin position="171"/>
        <end position="239"/>
    </location>
</feature>
<name>A0A3E5EAP4_9BACT</name>
<keyword evidence="1" id="KW-0472">Membrane</keyword>
<dbReference type="Proteomes" id="UP001209074">
    <property type="component" value="Unassembled WGS sequence"/>
</dbReference>
<dbReference type="Proteomes" id="UP000286211">
    <property type="component" value="Unassembled WGS sequence"/>
</dbReference>
<reference evidence="6 7" key="1">
    <citation type="submission" date="2018-08" db="EMBL/GenBank/DDBJ databases">
        <title>A genome reference for cultivated species of the human gut microbiota.</title>
        <authorList>
            <person name="Zou Y."/>
            <person name="Xue W."/>
            <person name="Luo G."/>
        </authorList>
    </citation>
    <scope>NUCLEOTIDE SEQUENCE [LARGE SCALE GENOMIC DNA]</scope>
    <source>
        <strain evidence="4 6">AF24-12</strain>
        <strain evidence="5 7">AF46-2NS</strain>
    </source>
</reference>
<feature type="transmembrane region" description="Helical" evidence="1">
    <location>
        <begin position="103"/>
        <end position="124"/>
    </location>
</feature>
<reference evidence="3" key="2">
    <citation type="submission" date="2022-11" db="EMBL/GenBank/DDBJ databases">
        <title>Genomic repertoires linked with pathogenic potency of arthritogenic Prevotella copri isolated from the gut of rheumatoid arthritis patients.</title>
        <authorList>
            <person name="Nii T."/>
            <person name="Maeda Y."/>
            <person name="Motooka D."/>
            <person name="Naito M."/>
            <person name="Matsumoto Y."/>
            <person name="Ogawa T."/>
            <person name="Oguro-Igashira E."/>
            <person name="Kishikawa T."/>
            <person name="Yamashita M."/>
            <person name="Koizumi S."/>
            <person name="Kurakawa T."/>
            <person name="Okumura R."/>
            <person name="Kayama H."/>
            <person name="Murakami M."/>
            <person name="Sakaguchi T."/>
            <person name="Das B."/>
            <person name="Nakamura S."/>
            <person name="Okada Y."/>
            <person name="Kumanogoh A."/>
            <person name="Takeda K."/>
        </authorList>
    </citation>
    <scope>NUCLEOTIDE SEQUENCE</scope>
    <source>
        <strain evidence="3">N016-13</strain>
    </source>
</reference>
<evidence type="ECO:0000313" key="4">
    <source>
        <dbReference type="EMBL" id="RGS19792.1"/>
    </source>
</evidence>
<protein>
    <submittedName>
        <fullName evidence="3">DUF4974 domain-containing protein</fullName>
    </submittedName>
</protein>
<organism evidence="3 8">
    <name type="scientific">Segatella copri</name>
    <dbReference type="NCBI Taxonomy" id="165179"/>
    <lineage>
        <taxon>Bacteria</taxon>
        <taxon>Pseudomonadati</taxon>
        <taxon>Bacteroidota</taxon>
        <taxon>Bacteroidia</taxon>
        <taxon>Bacteroidales</taxon>
        <taxon>Prevotellaceae</taxon>
        <taxon>Segatella</taxon>
    </lineage>
</organism>
<evidence type="ECO:0000313" key="3">
    <source>
        <dbReference type="EMBL" id="MCW4093630.1"/>
    </source>
</evidence>
<dbReference type="EMBL" id="QRNB01000020">
    <property type="protein sequence ID" value="RHK11168.1"/>
    <property type="molecule type" value="Genomic_DNA"/>
</dbReference>
<accession>A0A3E5EAP4</accession>
<dbReference type="EMBL" id="QRVA01000001">
    <property type="protein sequence ID" value="RGS19792.1"/>
    <property type="molecule type" value="Genomic_DNA"/>
</dbReference>
<dbReference type="RefSeq" id="WP_117586228.1">
    <property type="nucleotide sequence ID" value="NZ_JAPDUQ010000004.1"/>
</dbReference>
<dbReference type="Pfam" id="PF16344">
    <property type="entry name" value="FecR_C"/>
    <property type="match status" value="1"/>
</dbReference>
<keyword evidence="1" id="KW-1133">Transmembrane helix</keyword>
<dbReference type="EMBL" id="JAPDUS010000013">
    <property type="protein sequence ID" value="MCW4093630.1"/>
    <property type="molecule type" value="Genomic_DNA"/>
</dbReference>